<reference evidence="1 2" key="1">
    <citation type="submission" date="2017-09" db="EMBL/GenBank/DDBJ databases">
        <title>Depth-based differentiation of microbial function through sediment-hosted aquifers and enrichment of novel symbionts in the deep terrestrial subsurface.</title>
        <authorList>
            <person name="Probst A.J."/>
            <person name="Ladd B."/>
            <person name="Jarett J.K."/>
            <person name="Geller-Mcgrath D.E."/>
            <person name="Sieber C.M."/>
            <person name="Emerson J.B."/>
            <person name="Anantharaman K."/>
            <person name="Thomas B.C."/>
            <person name="Malmstrom R."/>
            <person name="Stieglmeier M."/>
            <person name="Klingl A."/>
            <person name="Woyke T."/>
            <person name="Ryan C.M."/>
            <person name="Banfield J.F."/>
        </authorList>
    </citation>
    <scope>NUCLEOTIDE SEQUENCE [LARGE SCALE GENOMIC DNA]</scope>
    <source>
        <strain evidence="1">CG22_combo_CG10-13_8_21_14_all_47_15</strain>
    </source>
</reference>
<accession>A0A2H0CUA5</accession>
<gene>
    <name evidence="1" type="ORF">COW88_03600</name>
</gene>
<dbReference type="EMBL" id="PCTL01000034">
    <property type="protein sequence ID" value="PIP72980.1"/>
    <property type="molecule type" value="Genomic_DNA"/>
</dbReference>
<proteinExistence type="predicted"/>
<comment type="caution">
    <text evidence="1">The sequence shown here is derived from an EMBL/GenBank/DDBJ whole genome shotgun (WGS) entry which is preliminary data.</text>
</comment>
<name>A0A2H0CUA5_9BACT</name>
<dbReference type="Proteomes" id="UP000230638">
    <property type="component" value="Unassembled WGS sequence"/>
</dbReference>
<evidence type="ECO:0000313" key="1">
    <source>
        <dbReference type="EMBL" id="PIP72980.1"/>
    </source>
</evidence>
<organism evidence="1 2">
    <name type="scientific">Candidatus Lloydbacteria bacterium CG22_combo_CG10-13_8_21_14_all_47_15</name>
    <dbReference type="NCBI Taxonomy" id="1974635"/>
    <lineage>
        <taxon>Bacteria</taxon>
        <taxon>Candidatus Lloydiibacteriota</taxon>
    </lineage>
</organism>
<dbReference type="AlphaFoldDB" id="A0A2H0CUA5"/>
<protein>
    <submittedName>
        <fullName evidence="1">Uncharacterized protein</fullName>
    </submittedName>
</protein>
<sequence length="91" mass="9999">MKATVTFLILAVTALALGLVVKNHGQNPLTQPVVRVSIVNGQCLSVLVIESNTEVEKGCEEYARLKIEGKPYILRKVPPEDWSRRDRAGIG</sequence>
<evidence type="ECO:0000313" key="2">
    <source>
        <dbReference type="Proteomes" id="UP000230638"/>
    </source>
</evidence>